<organism evidence="6 7">
    <name type="scientific">Mycolicibacterium neworleansense</name>
    <dbReference type="NCBI Taxonomy" id="146018"/>
    <lineage>
        <taxon>Bacteria</taxon>
        <taxon>Bacillati</taxon>
        <taxon>Actinomycetota</taxon>
        <taxon>Actinomycetes</taxon>
        <taxon>Mycobacteriales</taxon>
        <taxon>Mycobacteriaceae</taxon>
        <taxon>Mycolicibacterium</taxon>
    </lineage>
</organism>
<reference evidence="7" key="1">
    <citation type="submission" date="2015-07" db="EMBL/GenBank/DDBJ databases">
        <authorList>
            <person name="Urmite Genomes"/>
        </authorList>
    </citation>
    <scope>NUCLEOTIDE SEQUENCE [LARGE SCALE GENOMIC DNA]</scope>
    <source>
        <strain evidence="7">type strain: ATCC 49404</strain>
    </source>
</reference>
<feature type="transmembrane region" description="Helical" evidence="5">
    <location>
        <begin position="80"/>
        <end position="99"/>
    </location>
</feature>
<feature type="transmembrane region" description="Helical" evidence="5">
    <location>
        <begin position="43"/>
        <end position="68"/>
    </location>
</feature>
<keyword evidence="4 5" id="KW-0472">Membrane</keyword>
<keyword evidence="7" id="KW-1185">Reference proteome</keyword>
<evidence type="ECO:0000256" key="3">
    <source>
        <dbReference type="ARBA" id="ARBA00022989"/>
    </source>
</evidence>
<dbReference type="GO" id="GO:0008168">
    <property type="term" value="F:methyltransferase activity"/>
    <property type="evidence" value="ECO:0007669"/>
    <property type="project" value="UniProtKB-KW"/>
</dbReference>
<dbReference type="InterPro" id="IPR007318">
    <property type="entry name" value="Phopholipid_MeTrfase"/>
</dbReference>
<dbReference type="Gene3D" id="1.20.120.1630">
    <property type="match status" value="1"/>
</dbReference>
<accession>A0A0H5RJX6</accession>
<evidence type="ECO:0000256" key="5">
    <source>
        <dbReference type="SAM" id="Phobius"/>
    </source>
</evidence>
<name>A0A0H5RJX6_9MYCO</name>
<dbReference type="Pfam" id="PF04191">
    <property type="entry name" value="PEMT"/>
    <property type="match status" value="1"/>
</dbReference>
<dbReference type="EMBL" id="CWKH01000001">
    <property type="protein sequence ID" value="CRZ14303.1"/>
    <property type="molecule type" value="Genomic_DNA"/>
</dbReference>
<dbReference type="PANTHER" id="PTHR12714">
    <property type="entry name" value="PROTEIN-S ISOPRENYLCYSTEINE O-METHYLTRANSFERASE"/>
    <property type="match status" value="1"/>
</dbReference>
<keyword evidence="3 5" id="KW-1133">Transmembrane helix</keyword>
<gene>
    <name evidence="6" type="ORF">BN2156_01151</name>
</gene>
<keyword evidence="6" id="KW-0489">Methyltransferase</keyword>
<keyword evidence="6" id="KW-0808">Transferase</keyword>
<comment type="subcellular location">
    <subcellularLocation>
        <location evidence="1">Endomembrane system</location>
        <topology evidence="1">Multi-pass membrane protein</topology>
    </subcellularLocation>
</comment>
<evidence type="ECO:0000313" key="7">
    <source>
        <dbReference type="Proteomes" id="UP000199147"/>
    </source>
</evidence>
<keyword evidence="2 5" id="KW-0812">Transmembrane</keyword>
<proteinExistence type="predicted"/>
<dbReference type="STRING" id="146018.BN2156_01151"/>
<evidence type="ECO:0000256" key="4">
    <source>
        <dbReference type="ARBA" id="ARBA00023136"/>
    </source>
</evidence>
<dbReference type="PANTHER" id="PTHR12714:SF9">
    <property type="entry name" value="PROTEIN-S-ISOPRENYLCYSTEINE O-METHYLTRANSFERASE"/>
    <property type="match status" value="1"/>
</dbReference>
<dbReference type="GO" id="GO:0012505">
    <property type="term" value="C:endomembrane system"/>
    <property type="evidence" value="ECO:0007669"/>
    <property type="project" value="UniProtKB-SubCell"/>
</dbReference>
<evidence type="ECO:0000256" key="2">
    <source>
        <dbReference type="ARBA" id="ARBA00022692"/>
    </source>
</evidence>
<dbReference type="Proteomes" id="UP000199147">
    <property type="component" value="Unassembled WGS sequence"/>
</dbReference>
<feature type="transmembrane region" description="Helical" evidence="5">
    <location>
        <begin position="6"/>
        <end position="23"/>
    </location>
</feature>
<protein>
    <submittedName>
        <fullName evidence="6">Protein-S-isoprenylcysteine methyltransferase</fullName>
    </submittedName>
</protein>
<dbReference type="RefSeq" id="WP_090515538.1">
    <property type="nucleotide sequence ID" value="NZ_CWKH01000001.1"/>
</dbReference>
<dbReference type="GO" id="GO:0032259">
    <property type="term" value="P:methylation"/>
    <property type="evidence" value="ECO:0007669"/>
    <property type="project" value="UniProtKB-KW"/>
</dbReference>
<sequence length="206" mass="22175">MAVTALILYLIFGVLAFGWRSWIRYRRSGSTGFRGIHGKPGSLEWWAGVGFIMAIIVGVAAPAAQLLGFLTPVAALQNPWIQALGTVLAVTGIAATLYAQLDMGESWRIGVDPGETTALVRHGVFGTVRNPIFTAMVVFAGGITVMTPNPIALSAFIVLWATIELQVRAVEEPYLRRTHGEAYGDYCATVGRFVPGIGRTENPVTR</sequence>
<evidence type="ECO:0000313" key="6">
    <source>
        <dbReference type="EMBL" id="CRZ14303.1"/>
    </source>
</evidence>
<evidence type="ECO:0000256" key="1">
    <source>
        <dbReference type="ARBA" id="ARBA00004127"/>
    </source>
</evidence>
<dbReference type="AlphaFoldDB" id="A0A0H5RJX6"/>
<dbReference type="OrthoDB" id="941586at2"/>